<accession>A0A554NAK3</accession>
<feature type="compositionally biased region" description="Basic and acidic residues" evidence="1">
    <location>
        <begin position="205"/>
        <end position="221"/>
    </location>
</feature>
<dbReference type="Pfam" id="PF14337">
    <property type="entry name" value="Abi_alpha"/>
    <property type="match status" value="1"/>
</dbReference>
<dbReference type="Gene3D" id="3.30.110.190">
    <property type="match status" value="1"/>
</dbReference>
<dbReference type="RefSeq" id="WP_144261829.1">
    <property type="nucleotide sequence ID" value="NZ_QMDX01000004.1"/>
</dbReference>
<name>A0A554NAK3_9EURY</name>
<dbReference type="InterPro" id="IPR025506">
    <property type="entry name" value="Abi_alpha"/>
</dbReference>
<feature type="region of interest" description="Disordered" evidence="1">
    <location>
        <begin position="195"/>
        <end position="221"/>
    </location>
</feature>
<organism evidence="2 3">
    <name type="scientific">Haloglomus irregulare</name>
    <dbReference type="NCBI Taxonomy" id="2234134"/>
    <lineage>
        <taxon>Archaea</taxon>
        <taxon>Methanobacteriati</taxon>
        <taxon>Methanobacteriota</taxon>
        <taxon>Stenosarchaea group</taxon>
        <taxon>Halobacteria</taxon>
        <taxon>Halobacteriales</taxon>
        <taxon>Natronomonadaceae</taxon>
        <taxon>Haloglomus</taxon>
    </lineage>
</organism>
<feature type="compositionally biased region" description="Low complexity" evidence="1">
    <location>
        <begin position="27"/>
        <end position="39"/>
    </location>
</feature>
<dbReference type="InParanoid" id="A0A554NAK3"/>
<comment type="caution">
    <text evidence="2">The sequence shown here is derived from an EMBL/GenBank/DDBJ whole genome shotgun (WGS) entry which is preliminary data.</text>
</comment>
<dbReference type="AlphaFoldDB" id="A0A554NAK3"/>
<keyword evidence="3" id="KW-1185">Reference proteome</keyword>
<evidence type="ECO:0000256" key="1">
    <source>
        <dbReference type="SAM" id="MobiDB-lite"/>
    </source>
</evidence>
<evidence type="ECO:0000313" key="2">
    <source>
        <dbReference type="EMBL" id="TSD14379.1"/>
    </source>
</evidence>
<feature type="compositionally biased region" description="Acidic residues" evidence="1">
    <location>
        <begin position="46"/>
        <end position="55"/>
    </location>
</feature>
<reference evidence="2 3" key="1">
    <citation type="submission" date="2018-06" db="EMBL/GenBank/DDBJ databases">
        <title>Natronomonas sp. F16-60 a new haloarchaeon isolated from a solar saltern of Isla Cristina, Huelva, Spain.</title>
        <authorList>
            <person name="Duran-Viseras A."/>
            <person name="Sanchez-Porro C."/>
            <person name="Ventosa A."/>
        </authorList>
    </citation>
    <scope>NUCLEOTIDE SEQUENCE [LARGE SCALE GENOMIC DNA]</scope>
    <source>
        <strain evidence="2 3">F16-60</strain>
    </source>
</reference>
<protein>
    <recommendedName>
        <fullName evidence="4">DUF4393 domain-containing protein</fullName>
    </recommendedName>
</protein>
<dbReference type="EMBL" id="QMDX01000004">
    <property type="protein sequence ID" value="TSD14379.1"/>
    <property type="molecule type" value="Genomic_DNA"/>
</dbReference>
<proteinExistence type="predicted"/>
<evidence type="ECO:0000313" key="3">
    <source>
        <dbReference type="Proteomes" id="UP000319894"/>
    </source>
</evidence>
<feature type="compositionally biased region" description="Acidic residues" evidence="1">
    <location>
        <begin position="72"/>
        <end position="88"/>
    </location>
</feature>
<dbReference type="OrthoDB" id="234612at2157"/>
<dbReference type="Proteomes" id="UP000319894">
    <property type="component" value="Unassembled WGS sequence"/>
</dbReference>
<sequence length="395" mass="42894">MTARDPEDTDAGPDEGPTAGPVEAETGADTDGPADPGDGMTSPSEGDADVDEDGTEPSPQGSDGDGHRDPLDVTEADLDTSEVDDEDIDRLVELLDEARDDPDAVGGRDFEDMLTVFDDAGIDTNDLGAEDLEERFDESLKVARILVTAAANTGEYAGLASIRAGSRMAEAAFTSESPRDLLEETTDIARDELDRLGLPFGSPGRDGDAPTRRERGADREENGPITIADLERHGARLLELSADVDHEEPFHPAYVRVVEQLSADEARILRLLATEGPQPALDVRDRGFLPLGRGTLAAGDLTMLDTDAGLRYGERADVYLDNLERLGLVRVSNDSLRALEEYRVLQAQPDVEQVMERTRRPKTERRSVRLTSMGIDFCRTVFPFELAEEHYGDGA</sequence>
<feature type="region of interest" description="Disordered" evidence="1">
    <location>
        <begin position="1"/>
        <end position="88"/>
    </location>
</feature>
<evidence type="ECO:0008006" key="4">
    <source>
        <dbReference type="Google" id="ProtNLM"/>
    </source>
</evidence>
<gene>
    <name evidence="2" type="ORF">DP107_09035</name>
</gene>